<name>A0A7C2I2P3_9THEO</name>
<evidence type="ECO:0000313" key="5">
    <source>
        <dbReference type="EMBL" id="HEL65536.1"/>
    </source>
</evidence>
<keyword evidence="2" id="KW-0808">Transferase</keyword>
<evidence type="ECO:0000256" key="1">
    <source>
        <dbReference type="ARBA" id="ARBA00022553"/>
    </source>
</evidence>
<evidence type="ECO:0000256" key="3">
    <source>
        <dbReference type="ARBA" id="ARBA00022777"/>
    </source>
</evidence>
<dbReference type="Pfam" id="PF14689">
    <property type="entry name" value="SPOB_a"/>
    <property type="match status" value="1"/>
</dbReference>
<feature type="domain" description="SpoOB alpha-helical" evidence="4">
    <location>
        <begin position="3"/>
        <end position="55"/>
    </location>
</feature>
<dbReference type="AlphaFoldDB" id="A0A7C2I2P3"/>
<keyword evidence="3" id="KW-0418">Kinase</keyword>
<evidence type="ECO:0000259" key="4">
    <source>
        <dbReference type="Pfam" id="PF14689"/>
    </source>
</evidence>
<dbReference type="GO" id="GO:0000155">
    <property type="term" value="F:phosphorelay sensor kinase activity"/>
    <property type="evidence" value="ECO:0007669"/>
    <property type="project" value="InterPro"/>
</dbReference>
<gene>
    <name evidence="5" type="ORF">ENQ34_02500</name>
</gene>
<dbReference type="EMBL" id="DSMU01000161">
    <property type="protein sequence ID" value="HEL65536.1"/>
    <property type="molecule type" value="Genomic_DNA"/>
</dbReference>
<sequence length="174" mass="19141">MEPREVLELLRAQYHDFLNCLQVISGLVDLGRPEKIKEYIRQAADEFAARGRVAKAGLPEIACLLLQFQAEAVADGIKVSPDLQRASEDTVPETAFLQHFHRAAVAQASESGEERRLTITGRSVPEGYALTYSGPFAWEKVKEAVAETAAASGVRIEVSGEEKIMVFLPVKDNE</sequence>
<dbReference type="InterPro" id="IPR016120">
    <property type="entry name" value="Sig_transdc_His_kin_SpoOB"/>
</dbReference>
<dbReference type="Gene3D" id="1.10.287.130">
    <property type="match status" value="1"/>
</dbReference>
<proteinExistence type="predicted"/>
<comment type="caution">
    <text evidence="5">The sequence shown here is derived from an EMBL/GenBank/DDBJ whole genome shotgun (WGS) entry which is preliminary data.</text>
</comment>
<protein>
    <recommendedName>
        <fullName evidence="4">SpoOB alpha-helical domain-containing protein</fullName>
    </recommendedName>
</protein>
<reference evidence="5" key="1">
    <citation type="journal article" date="2020" name="mSystems">
        <title>Genome- and Community-Level Interaction Insights into Carbon Utilization and Element Cycling Functions of Hydrothermarchaeota in Hydrothermal Sediment.</title>
        <authorList>
            <person name="Zhou Z."/>
            <person name="Liu Y."/>
            <person name="Xu W."/>
            <person name="Pan J."/>
            <person name="Luo Z.H."/>
            <person name="Li M."/>
        </authorList>
    </citation>
    <scope>NUCLEOTIDE SEQUENCE [LARGE SCALE GENOMIC DNA]</scope>
    <source>
        <strain evidence="5">SpSt-300</strain>
    </source>
</reference>
<accession>A0A7C2I2P3</accession>
<dbReference type="SUPFAM" id="SSF55890">
    <property type="entry name" value="Sporulation response regulatory protein Spo0B"/>
    <property type="match status" value="1"/>
</dbReference>
<keyword evidence="1" id="KW-0597">Phosphoprotein</keyword>
<dbReference type="InterPro" id="IPR039506">
    <property type="entry name" value="SPOB_a"/>
</dbReference>
<organism evidence="5">
    <name type="scientific">Ammonifex degensii</name>
    <dbReference type="NCBI Taxonomy" id="42838"/>
    <lineage>
        <taxon>Bacteria</taxon>
        <taxon>Bacillati</taxon>
        <taxon>Bacillota</taxon>
        <taxon>Clostridia</taxon>
        <taxon>Thermoanaerobacterales</taxon>
        <taxon>Thermoanaerobacteraceae</taxon>
        <taxon>Ammonifex</taxon>
    </lineage>
</organism>
<evidence type="ECO:0000256" key="2">
    <source>
        <dbReference type="ARBA" id="ARBA00022679"/>
    </source>
</evidence>